<protein>
    <submittedName>
        <fullName evidence="2">Transcriptional regulator, Sir2 family</fullName>
    </submittedName>
</protein>
<dbReference type="Gene3D" id="3.30.1600.10">
    <property type="entry name" value="SIR2/SIRT2 'Small Domain"/>
    <property type="match status" value="1"/>
</dbReference>
<dbReference type="STRING" id="69.GLE_4382"/>
<dbReference type="SUPFAM" id="SSF52467">
    <property type="entry name" value="DHS-like NAD/FAD-binding domain"/>
    <property type="match status" value="1"/>
</dbReference>
<sequence length="228" mass="25348">MKPKIVVFTGAGVSAESGLKTFRDMGGLWHEHRLEDVASPEGRRRDPATVLRFYNERRLGVLAAQPNAAHAAIARLEEKFDVVVITQNIDDLHERAGSSQVLHVHGEILKARSSADQSRVYPMTGALIEIGDLCELGSQLRPDVVWFGENVRHLRESARHFAQADKVLAIGTSLTVWPAAGLVDHARDRAERVFVSPEQQDIPDHYRFLRGTAVEKVPPLVEAWLARA</sequence>
<dbReference type="InterPro" id="IPR050134">
    <property type="entry name" value="NAD-dep_sirtuin_deacylases"/>
</dbReference>
<dbReference type="PANTHER" id="PTHR11085:SF4">
    <property type="entry name" value="NAD-DEPENDENT PROTEIN DEACYLASE"/>
    <property type="match status" value="1"/>
</dbReference>
<organism evidence="2 3">
    <name type="scientific">Lysobacter enzymogenes</name>
    <dbReference type="NCBI Taxonomy" id="69"/>
    <lineage>
        <taxon>Bacteria</taxon>
        <taxon>Pseudomonadati</taxon>
        <taxon>Pseudomonadota</taxon>
        <taxon>Gammaproteobacteria</taxon>
        <taxon>Lysobacterales</taxon>
        <taxon>Lysobacteraceae</taxon>
        <taxon>Lysobacter</taxon>
    </lineage>
</organism>
<proteinExistence type="predicted"/>
<accession>A0A0S2DLY4</accession>
<dbReference type="KEGG" id="lez:GLE_4382"/>
<comment type="caution">
    <text evidence="1">Lacks conserved residue(s) required for the propagation of feature annotation.</text>
</comment>
<dbReference type="InterPro" id="IPR003000">
    <property type="entry name" value="Sirtuin"/>
</dbReference>
<dbReference type="InterPro" id="IPR026590">
    <property type="entry name" value="Ssirtuin_cat_dom"/>
</dbReference>
<dbReference type="InterPro" id="IPR029035">
    <property type="entry name" value="DHS-like_NAD/FAD-binding_dom"/>
</dbReference>
<dbReference type="Pfam" id="PF02146">
    <property type="entry name" value="SIR2"/>
    <property type="match status" value="1"/>
</dbReference>
<evidence type="ECO:0000256" key="1">
    <source>
        <dbReference type="PROSITE-ProRule" id="PRU00236"/>
    </source>
</evidence>
<reference evidence="2 3" key="1">
    <citation type="submission" date="2015-11" db="EMBL/GenBank/DDBJ databases">
        <title>Genome sequences of Lysobacter enzymogenes strain C3 and Lysobacter antibioticus ATCC 29479.</title>
        <authorList>
            <person name="Kobayashi D.Y."/>
        </authorList>
    </citation>
    <scope>NUCLEOTIDE SEQUENCE [LARGE SCALE GENOMIC DNA]</scope>
    <source>
        <strain evidence="2 3">C3</strain>
    </source>
</reference>
<dbReference type="AlphaFoldDB" id="A0A0S2DLY4"/>
<dbReference type="InterPro" id="IPR026591">
    <property type="entry name" value="Sirtuin_cat_small_dom_sf"/>
</dbReference>
<dbReference type="EMBL" id="CP013140">
    <property type="protein sequence ID" value="ALN59723.1"/>
    <property type="molecule type" value="Genomic_DNA"/>
</dbReference>
<dbReference type="PANTHER" id="PTHR11085">
    <property type="entry name" value="NAD-DEPENDENT PROTEIN DEACYLASE SIRTUIN-5, MITOCHONDRIAL-RELATED"/>
    <property type="match status" value="1"/>
</dbReference>
<dbReference type="PATRIC" id="fig|69.6.peg.4321"/>
<dbReference type="GO" id="GO:0017136">
    <property type="term" value="F:histone deacetylase activity, NAD-dependent"/>
    <property type="evidence" value="ECO:0007669"/>
    <property type="project" value="TreeGrafter"/>
</dbReference>
<dbReference type="OrthoDB" id="9800582at2"/>
<evidence type="ECO:0000313" key="2">
    <source>
        <dbReference type="EMBL" id="ALN59723.1"/>
    </source>
</evidence>
<dbReference type="PROSITE" id="PS50305">
    <property type="entry name" value="SIRTUIN"/>
    <property type="match status" value="1"/>
</dbReference>
<name>A0A0S2DLY4_LYSEN</name>
<gene>
    <name evidence="2" type="ORF">GLE_4382</name>
</gene>
<dbReference type="Proteomes" id="UP000061569">
    <property type="component" value="Chromosome"/>
</dbReference>
<evidence type="ECO:0000313" key="3">
    <source>
        <dbReference type="Proteomes" id="UP000061569"/>
    </source>
</evidence>
<dbReference type="GO" id="GO:0070403">
    <property type="term" value="F:NAD+ binding"/>
    <property type="evidence" value="ECO:0007669"/>
    <property type="project" value="InterPro"/>
</dbReference>
<dbReference type="Gene3D" id="3.40.50.1220">
    <property type="entry name" value="TPP-binding domain"/>
    <property type="match status" value="1"/>
</dbReference>